<evidence type="ECO:0000313" key="2">
    <source>
        <dbReference type="Proteomes" id="UP000011717"/>
    </source>
</evidence>
<gene>
    <name evidence="1" type="ORF">C725_2250</name>
</gene>
<evidence type="ECO:0000313" key="1">
    <source>
        <dbReference type="EMBL" id="EMD82529.1"/>
    </source>
</evidence>
<dbReference type="InterPro" id="IPR011990">
    <property type="entry name" value="TPR-like_helical_dom_sf"/>
</dbReference>
<reference evidence="1 2" key="1">
    <citation type="journal article" date="2013" name="Genome Announc.">
        <title>Draft Genome Sequence of Strain JLT2015T, Belonging to the Family Sphingomonadaceae of the Alphaproteobacteria.</title>
        <authorList>
            <person name="Tang K."/>
            <person name="Liu K."/>
            <person name="Li S."/>
            <person name="Jiao N."/>
        </authorList>
    </citation>
    <scope>NUCLEOTIDE SEQUENCE [LARGE SCALE GENOMIC DNA]</scope>
    <source>
        <strain evidence="1 2">JLT2015</strain>
    </source>
</reference>
<name>M2T7M6_9SPHN</name>
<sequence>MTKIFNAQARDLQRQLQRAIVGEADALYELGVAYSSGREGMTIDLIEAHKWFNLAAMKGDLRAAEDRRELSAEMSKVEIAEAQREARAFLSRQAA</sequence>
<accession>M2T7M6</accession>
<comment type="caution">
    <text evidence="1">The sequence shown here is derived from an EMBL/GenBank/DDBJ whole genome shotgun (WGS) entry which is preliminary data.</text>
</comment>
<organism evidence="1 2">
    <name type="scientific">Pacificimonas flava</name>
    <dbReference type="NCBI Taxonomy" id="1234595"/>
    <lineage>
        <taxon>Bacteria</taxon>
        <taxon>Pseudomonadati</taxon>
        <taxon>Pseudomonadota</taxon>
        <taxon>Alphaproteobacteria</taxon>
        <taxon>Sphingomonadales</taxon>
        <taxon>Sphingosinicellaceae</taxon>
        <taxon>Pacificimonas</taxon>
    </lineage>
</organism>
<dbReference type="Gene3D" id="1.25.40.10">
    <property type="entry name" value="Tetratricopeptide repeat domain"/>
    <property type="match status" value="1"/>
</dbReference>
<dbReference type="RefSeq" id="WP_008602885.1">
    <property type="nucleotide sequence ID" value="NZ_AMRV01000007.1"/>
</dbReference>
<evidence type="ECO:0008006" key="3">
    <source>
        <dbReference type="Google" id="ProtNLM"/>
    </source>
</evidence>
<dbReference type="OrthoDB" id="5321503at2"/>
<dbReference type="AlphaFoldDB" id="M2T7M6"/>
<dbReference type="InterPro" id="IPR006597">
    <property type="entry name" value="Sel1-like"/>
</dbReference>
<dbReference type="SUPFAM" id="SSF81901">
    <property type="entry name" value="HCP-like"/>
    <property type="match status" value="1"/>
</dbReference>
<dbReference type="EMBL" id="AMRV01000007">
    <property type="protein sequence ID" value="EMD82529.1"/>
    <property type="molecule type" value="Genomic_DNA"/>
</dbReference>
<keyword evidence="2" id="KW-1185">Reference proteome</keyword>
<dbReference type="SMART" id="SM00671">
    <property type="entry name" value="SEL1"/>
    <property type="match status" value="1"/>
</dbReference>
<proteinExistence type="predicted"/>
<dbReference type="Proteomes" id="UP000011717">
    <property type="component" value="Unassembled WGS sequence"/>
</dbReference>
<protein>
    <recommendedName>
        <fullName evidence="3">Sel1 repeat family protein</fullName>
    </recommendedName>
</protein>